<evidence type="ECO:0000313" key="2">
    <source>
        <dbReference type="EMBL" id="KAF1951411.1"/>
    </source>
</evidence>
<dbReference type="InterPro" id="IPR007125">
    <property type="entry name" value="H2A/H2B/H3"/>
</dbReference>
<keyword evidence="3" id="KW-1185">Reference proteome</keyword>
<dbReference type="EMBL" id="ML977017">
    <property type="protein sequence ID" value="KAF1951411.1"/>
    <property type="molecule type" value="Genomic_DNA"/>
</dbReference>
<dbReference type="GO" id="GO:0046982">
    <property type="term" value="F:protein heterodimerization activity"/>
    <property type="evidence" value="ECO:0007669"/>
    <property type="project" value="InterPro"/>
</dbReference>
<accession>A0A6A5TFQ4</accession>
<gene>
    <name evidence="2" type="ORF">CC80DRAFT_424714</name>
</gene>
<feature type="non-terminal residue" evidence="2">
    <location>
        <position position="1"/>
    </location>
</feature>
<dbReference type="InterPro" id="IPR009072">
    <property type="entry name" value="Histone-fold"/>
</dbReference>
<organism evidence="2 3">
    <name type="scientific">Byssothecium circinans</name>
    <dbReference type="NCBI Taxonomy" id="147558"/>
    <lineage>
        <taxon>Eukaryota</taxon>
        <taxon>Fungi</taxon>
        <taxon>Dikarya</taxon>
        <taxon>Ascomycota</taxon>
        <taxon>Pezizomycotina</taxon>
        <taxon>Dothideomycetes</taxon>
        <taxon>Pleosporomycetidae</taxon>
        <taxon>Pleosporales</taxon>
        <taxon>Massarineae</taxon>
        <taxon>Massarinaceae</taxon>
        <taxon>Byssothecium</taxon>
    </lineage>
</organism>
<dbReference type="Gene3D" id="1.10.20.10">
    <property type="entry name" value="Histone, subunit A"/>
    <property type="match status" value="1"/>
</dbReference>
<sequence length="61" mass="6517">SRALDALQAATKAFLVDILQATNLSAIHGKHVTIQAKDVKHVISIGKILAPYSKILQDLPA</sequence>
<dbReference type="GO" id="GO:0003677">
    <property type="term" value="F:DNA binding"/>
    <property type="evidence" value="ECO:0007669"/>
    <property type="project" value="InterPro"/>
</dbReference>
<dbReference type="Pfam" id="PF00125">
    <property type="entry name" value="Histone"/>
    <property type="match status" value="1"/>
</dbReference>
<reference evidence="2" key="1">
    <citation type="journal article" date="2020" name="Stud. Mycol.">
        <title>101 Dothideomycetes genomes: a test case for predicting lifestyles and emergence of pathogens.</title>
        <authorList>
            <person name="Haridas S."/>
            <person name="Albert R."/>
            <person name="Binder M."/>
            <person name="Bloem J."/>
            <person name="Labutti K."/>
            <person name="Salamov A."/>
            <person name="Andreopoulos B."/>
            <person name="Baker S."/>
            <person name="Barry K."/>
            <person name="Bills G."/>
            <person name="Bluhm B."/>
            <person name="Cannon C."/>
            <person name="Castanera R."/>
            <person name="Culley D."/>
            <person name="Daum C."/>
            <person name="Ezra D."/>
            <person name="Gonzalez J."/>
            <person name="Henrissat B."/>
            <person name="Kuo A."/>
            <person name="Liang C."/>
            <person name="Lipzen A."/>
            <person name="Lutzoni F."/>
            <person name="Magnuson J."/>
            <person name="Mondo S."/>
            <person name="Nolan M."/>
            <person name="Ohm R."/>
            <person name="Pangilinan J."/>
            <person name="Park H.-J."/>
            <person name="Ramirez L."/>
            <person name="Alfaro M."/>
            <person name="Sun H."/>
            <person name="Tritt A."/>
            <person name="Yoshinaga Y."/>
            <person name="Zwiers L.-H."/>
            <person name="Turgeon B."/>
            <person name="Goodwin S."/>
            <person name="Spatafora J."/>
            <person name="Crous P."/>
            <person name="Grigoriev I."/>
        </authorList>
    </citation>
    <scope>NUCLEOTIDE SEQUENCE</scope>
    <source>
        <strain evidence="2">CBS 675.92</strain>
    </source>
</reference>
<dbReference type="AlphaFoldDB" id="A0A6A5TFQ4"/>
<dbReference type="OrthoDB" id="842664at2759"/>
<name>A0A6A5TFQ4_9PLEO</name>
<protein>
    <recommendedName>
        <fullName evidence="1">Core Histone H2A/H2B/H3 domain-containing protein</fullName>
    </recommendedName>
</protein>
<feature type="domain" description="Core Histone H2A/H2B/H3" evidence="1">
    <location>
        <begin position="1"/>
        <end position="43"/>
    </location>
</feature>
<dbReference type="Proteomes" id="UP000800035">
    <property type="component" value="Unassembled WGS sequence"/>
</dbReference>
<proteinExistence type="predicted"/>
<dbReference type="SUPFAM" id="SSF47113">
    <property type="entry name" value="Histone-fold"/>
    <property type="match status" value="1"/>
</dbReference>
<evidence type="ECO:0000313" key="3">
    <source>
        <dbReference type="Proteomes" id="UP000800035"/>
    </source>
</evidence>
<evidence type="ECO:0000259" key="1">
    <source>
        <dbReference type="Pfam" id="PF00125"/>
    </source>
</evidence>